<accession>G0WD36</accession>
<dbReference type="EMBL" id="HE580272">
    <property type="protein sequence ID" value="CCD25697.1"/>
    <property type="molecule type" value="Genomic_DNA"/>
</dbReference>
<evidence type="ECO:0000256" key="1">
    <source>
        <dbReference type="SAM" id="Coils"/>
    </source>
</evidence>
<dbReference type="AlphaFoldDB" id="G0WD36"/>
<dbReference type="Proteomes" id="UP000000689">
    <property type="component" value="Chromosome 6"/>
</dbReference>
<dbReference type="KEGG" id="ndi:NDAI_0F03790"/>
<dbReference type="OrthoDB" id="5376259at2759"/>
<feature type="coiled-coil region" evidence="1">
    <location>
        <begin position="184"/>
        <end position="247"/>
    </location>
</feature>
<evidence type="ECO:0000256" key="2">
    <source>
        <dbReference type="SAM" id="MobiDB-lite"/>
    </source>
</evidence>
<proteinExistence type="predicted"/>
<reference evidence="3 4" key="1">
    <citation type="journal article" date="2011" name="Proc. Natl. Acad. Sci. U.S.A.">
        <title>Evolutionary erosion of yeast sex chromosomes by mating-type switching accidents.</title>
        <authorList>
            <person name="Gordon J.L."/>
            <person name="Armisen D."/>
            <person name="Proux-Wera E."/>
            <person name="Oheigeartaigh S.S."/>
            <person name="Byrne K.P."/>
            <person name="Wolfe K.H."/>
        </authorList>
    </citation>
    <scope>NUCLEOTIDE SEQUENCE [LARGE SCALE GENOMIC DNA]</scope>
    <source>
        <strain evidence="4">ATCC 10597 / BCRC 20456 / CBS 421 / NBRC 0211 / NRRL Y-12639</strain>
    </source>
</reference>
<organism evidence="3 4">
    <name type="scientific">Naumovozyma dairenensis (strain ATCC 10597 / BCRC 20456 / CBS 421 / NBRC 0211 / NRRL Y-12639)</name>
    <name type="common">Saccharomyces dairenensis</name>
    <dbReference type="NCBI Taxonomy" id="1071378"/>
    <lineage>
        <taxon>Eukaryota</taxon>
        <taxon>Fungi</taxon>
        <taxon>Dikarya</taxon>
        <taxon>Ascomycota</taxon>
        <taxon>Saccharomycotina</taxon>
        <taxon>Saccharomycetes</taxon>
        <taxon>Saccharomycetales</taxon>
        <taxon>Saccharomycetaceae</taxon>
        <taxon>Naumovozyma</taxon>
    </lineage>
</organism>
<dbReference type="Pfam" id="PF11778">
    <property type="entry name" value="SID"/>
    <property type="match status" value="1"/>
</dbReference>
<dbReference type="RefSeq" id="XP_003670940.1">
    <property type="nucleotide sequence ID" value="XM_003670892.1"/>
</dbReference>
<gene>
    <name evidence="3" type="primary">NDAI0F03790</name>
    <name evidence="3" type="ordered locus">NDAI_0F03790</name>
</gene>
<sequence length="528" mass="61322">MSTDGQYVPFDSNPTLNYPEIHRETKRAEAEEAAIKLNKQRGHYLPAAECYSHAQATPNKSSSYNNKFDVANSIDHSTPQGKPFPNPNCAPSSDQEIIGIQLLRKIAEDYNSLRNTSEHSTKLLTEQLKATRLELEKVREQYNVLETNHEKLIEENKIIPRLETENESLIKENNALHKVHQEFSETMEQEKESLISANKSLEEKFDKQLEIATLKKEEQLKTLTTENQFLKNQLEEMKKKISHLEFGKEGFIKKLNESTMFNIDIGPTILDYSSLSSSFTLNELFQTKHPEILRFYTQEDEIKITKASDDLKQKSKQIDEFDKKNKSIRKVLEETETQLEKYKTENEDLKQGKIFKSKIKLLEDDLEKTVETLNETCENMALAKAETEKWKMKIRDIQGDAAERIKYDRYQLMKLGITEDLFKTYGIDEVEILDKISLENIVKRTMVLLNIPFNELNTKISRIAVFLRYEKPLLRKFVTELHMATFGTSADLIYKANRATKQFNTTGDLTHIDHPLNRCLDKLLNQLI</sequence>
<feature type="coiled-coil region" evidence="1">
    <location>
        <begin position="304"/>
        <end position="379"/>
    </location>
</feature>
<feature type="coiled-coil region" evidence="1">
    <location>
        <begin position="121"/>
        <end position="155"/>
    </location>
</feature>
<dbReference type="GeneID" id="11497035"/>
<dbReference type="eggNOG" id="ENOG502RYJ3">
    <property type="taxonomic scope" value="Eukaryota"/>
</dbReference>
<dbReference type="HOGENOM" id="CLU_515885_0_0_1"/>
<dbReference type="OMA" id="NETCENM"/>
<name>G0WD36_NAUDC</name>
<keyword evidence="1" id="KW-0175">Coiled coil</keyword>
<protein>
    <submittedName>
        <fullName evidence="3">Uncharacterized protein</fullName>
    </submittedName>
</protein>
<keyword evidence="4" id="KW-1185">Reference proteome</keyword>
<evidence type="ECO:0000313" key="4">
    <source>
        <dbReference type="Proteomes" id="UP000000689"/>
    </source>
</evidence>
<feature type="region of interest" description="Disordered" evidence="2">
    <location>
        <begin position="73"/>
        <end position="93"/>
    </location>
</feature>
<dbReference type="InterPro" id="IPR021750">
    <property type="entry name" value="Sid4-like"/>
</dbReference>
<evidence type="ECO:0000313" key="3">
    <source>
        <dbReference type="EMBL" id="CCD25697.1"/>
    </source>
</evidence>